<dbReference type="InterPro" id="IPR014640">
    <property type="entry name" value="IGPS_HisHF"/>
</dbReference>
<keyword evidence="4 12" id="KW-0315">Glutamine amidotransferase</keyword>
<evidence type="ECO:0000256" key="8">
    <source>
        <dbReference type="ARBA" id="ARBA00047838"/>
    </source>
</evidence>
<dbReference type="VEuPathDB" id="FungiDB:YALI0_C07128g"/>
<dbReference type="PANTHER" id="PTHR21235:SF2">
    <property type="entry name" value="IMIDAZOLE GLYCEROL PHOSPHATE SYNTHASE HISHF"/>
    <property type="match status" value="1"/>
</dbReference>
<feature type="active site" description="For GATase activity" evidence="13">
    <location>
        <position position="82"/>
    </location>
</feature>
<dbReference type="GO" id="GO:0016829">
    <property type="term" value="F:lyase activity"/>
    <property type="evidence" value="ECO:0007669"/>
    <property type="project" value="UniProtKB-KW"/>
</dbReference>
<dbReference type="NCBIfam" id="TIGR01855">
    <property type="entry name" value="IMP_synth_hisH"/>
    <property type="match status" value="1"/>
</dbReference>
<keyword evidence="3 12" id="KW-0378">Hydrolase</keyword>
<dbReference type="GO" id="GO:0000107">
    <property type="term" value="F:imidazoleglycerol-phosphate synthase activity"/>
    <property type="evidence" value="ECO:0007669"/>
    <property type="project" value="UniProtKB-UniRule"/>
</dbReference>
<dbReference type="AlphaFoldDB" id="A0A1D8NA00"/>
<evidence type="ECO:0000256" key="3">
    <source>
        <dbReference type="ARBA" id="ARBA00022801"/>
    </source>
</evidence>
<dbReference type="PIRSF" id="PIRSF036936">
    <property type="entry name" value="IGPS_HisHF"/>
    <property type="match status" value="1"/>
</dbReference>
<dbReference type="Gene3D" id="3.40.50.880">
    <property type="match status" value="1"/>
</dbReference>
<dbReference type="Pfam" id="PF00117">
    <property type="entry name" value="GATase"/>
    <property type="match status" value="1"/>
</dbReference>
<keyword evidence="2 12" id="KW-0028">Amino-acid biosynthesis</keyword>
<dbReference type="PANTHER" id="PTHR21235">
    <property type="entry name" value="IMIDAZOLE GLYCEROL PHOSPHATE SYNTHASE SUBUNIT HISF/H IGP SYNTHASE SUBUNIT HISF/H"/>
    <property type="match status" value="1"/>
</dbReference>
<dbReference type="Gene3D" id="3.20.20.70">
    <property type="entry name" value="Aldolase class I"/>
    <property type="match status" value="1"/>
</dbReference>
<dbReference type="GO" id="GO:0004359">
    <property type="term" value="F:glutaminase activity"/>
    <property type="evidence" value="ECO:0007669"/>
    <property type="project" value="UniProtKB-EC"/>
</dbReference>
<keyword evidence="6 12" id="KW-0456">Lyase</keyword>
<comment type="catalytic activity">
    <reaction evidence="9 12">
        <text>L-glutamine + H2O = L-glutamate + NH4(+)</text>
        <dbReference type="Rhea" id="RHEA:15889"/>
        <dbReference type="ChEBI" id="CHEBI:15377"/>
        <dbReference type="ChEBI" id="CHEBI:28938"/>
        <dbReference type="ChEBI" id="CHEBI:29985"/>
        <dbReference type="ChEBI" id="CHEBI:58359"/>
        <dbReference type="EC" id="3.5.1.2"/>
    </reaction>
</comment>
<evidence type="ECO:0000256" key="12">
    <source>
        <dbReference type="PIRNR" id="PIRNR036936"/>
    </source>
</evidence>
<feature type="active site" evidence="13">
    <location>
        <position position="240"/>
    </location>
</feature>
<evidence type="ECO:0000256" key="9">
    <source>
        <dbReference type="ARBA" id="ARBA00049534"/>
    </source>
</evidence>
<dbReference type="InterPro" id="IPR029062">
    <property type="entry name" value="Class_I_gatase-like"/>
</dbReference>
<dbReference type="CDD" id="cd01748">
    <property type="entry name" value="GATase1_IGP_Synthase"/>
    <property type="match status" value="1"/>
</dbReference>
<dbReference type="InterPro" id="IPR017926">
    <property type="entry name" value="GATASE"/>
</dbReference>
<dbReference type="InterPro" id="IPR013785">
    <property type="entry name" value="Aldolase_TIM"/>
</dbReference>
<comment type="similarity">
    <text evidence="11 12">In the C-terminal section; belongs to the HisA/HisF family.</text>
</comment>
<evidence type="ECO:0000256" key="4">
    <source>
        <dbReference type="ARBA" id="ARBA00022962"/>
    </source>
</evidence>
<evidence type="ECO:0000256" key="7">
    <source>
        <dbReference type="ARBA" id="ARBA00023268"/>
    </source>
</evidence>
<feature type="region of interest" description="PRFAR binding" evidence="14">
    <location>
        <begin position="468"/>
        <end position="469"/>
    </location>
</feature>
<dbReference type="NCBIfam" id="TIGR00735">
    <property type="entry name" value="hisF"/>
    <property type="match status" value="1"/>
</dbReference>
<evidence type="ECO:0000256" key="10">
    <source>
        <dbReference type="ARBA" id="ARBA00055946"/>
    </source>
</evidence>
<evidence type="ECO:0000256" key="6">
    <source>
        <dbReference type="ARBA" id="ARBA00023239"/>
    </source>
</evidence>
<organism evidence="17 18">
    <name type="scientific">Yarrowia lipolytica</name>
    <name type="common">Candida lipolytica</name>
    <dbReference type="NCBI Taxonomy" id="4952"/>
    <lineage>
        <taxon>Eukaryota</taxon>
        <taxon>Fungi</taxon>
        <taxon>Dikarya</taxon>
        <taxon>Ascomycota</taxon>
        <taxon>Saccharomycotina</taxon>
        <taxon>Dipodascomycetes</taxon>
        <taxon>Dipodascales</taxon>
        <taxon>Dipodascales incertae sedis</taxon>
        <taxon>Yarrowia</taxon>
    </lineage>
</organism>
<comment type="catalytic activity">
    <reaction evidence="8 12">
        <text>5-[(5-phospho-1-deoxy-D-ribulos-1-ylimino)methylamino]-1-(5-phospho-beta-D-ribosyl)imidazole-4-carboxamide + L-glutamine = D-erythro-1-(imidazol-4-yl)glycerol 3-phosphate + 5-amino-1-(5-phospho-beta-D-ribosyl)imidazole-4-carboxamide + L-glutamate + H(+)</text>
        <dbReference type="Rhea" id="RHEA:24793"/>
        <dbReference type="ChEBI" id="CHEBI:15378"/>
        <dbReference type="ChEBI" id="CHEBI:29985"/>
        <dbReference type="ChEBI" id="CHEBI:58278"/>
        <dbReference type="ChEBI" id="CHEBI:58359"/>
        <dbReference type="ChEBI" id="CHEBI:58475"/>
        <dbReference type="ChEBI" id="CHEBI:58525"/>
        <dbReference type="EC" id="4.3.2.10"/>
    </reaction>
</comment>
<comment type="similarity">
    <text evidence="15">Belongs to the HisA/HisF family.</text>
</comment>
<evidence type="ECO:0000256" key="15">
    <source>
        <dbReference type="RuleBase" id="RU003657"/>
    </source>
</evidence>
<feature type="region of interest" description="PRFAR binding" evidence="14">
    <location>
        <begin position="359"/>
        <end position="360"/>
    </location>
</feature>
<dbReference type="InterPro" id="IPR011060">
    <property type="entry name" value="RibuloseP-bd_barrel"/>
</dbReference>
<dbReference type="UniPathway" id="UPA00031">
    <property type="reaction ID" value="UER00010"/>
</dbReference>
<dbReference type="CDD" id="cd04731">
    <property type="entry name" value="HisF"/>
    <property type="match status" value="1"/>
</dbReference>
<dbReference type="FunFam" id="3.20.20.70:FF:000094">
    <property type="entry name" value="Imidazole glycerol phosphate synthase hisHF"/>
    <property type="match status" value="1"/>
</dbReference>
<dbReference type="GeneID" id="2910043"/>
<dbReference type="InterPro" id="IPR006062">
    <property type="entry name" value="His_biosynth"/>
</dbReference>
<feature type="region of interest" description="PRFAR binding" evidence="14">
    <location>
        <begin position="397"/>
        <end position="399"/>
    </location>
</feature>
<feature type="binding site" description="covalent" evidence="14">
    <location>
        <position position="82"/>
    </location>
    <ligand>
        <name>L-glutamine</name>
        <dbReference type="ChEBI" id="CHEBI:58359"/>
    </ligand>
</feature>
<dbReference type="InterPro" id="IPR004651">
    <property type="entry name" value="HisF"/>
</dbReference>
<evidence type="ECO:0000256" key="14">
    <source>
        <dbReference type="PIRSR" id="PIRSR036936-2"/>
    </source>
</evidence>
<evidence type="ECO:0000313" key="17">
    <source>
        <dbReference type="EMBL" id="AOW02462.1"/>
    </source>
</evidence>
<sequence length="553" mass="60195">MPIIHVINVESGNLRSLENALNVLGYTVEWVSSPDQITDSIEKLIFPGVGNFGHFVKEIDARGFIGPLKKYIESKRPLFGICVGLQAFFEGSEESKTVAGLGLVPGVLSKFDDKDKSVPQIGWNSVDSRDFAEHKSLYGMVPSSKYYFVHSYACILDEAVKNKIEAAGWDIATSQYGNQTFVAAISKDNVVATQFHPEKSGAAGLRVIDAFLKGKKYVEDPVIAPQTSFGLTKRVIACLDVRTNDQGDLVVTKGDQYDVREKTGEGHVRNLGKPVSMAEKYYKDGADEVTFLNITSFRDCPVQDLPMLEVLRQTSKTVFVPLTVGGGIRDVTDSSGNVTTALQVATQYFMSGADKVSIGSDAVFAAEEYYKSGKKLSGKTPMETISAAYGVQAVVVSVDPKRVYVDAPLTDRVCIETKYPSADGMKYCWYQCTVKGGREARDLGVFELIQACEALGAGEILLNCIDKDGTNSGFDLELIDHVKSAVKIPVIASSGAGNPGHFEEVFRETSADAALGAGMFHRGEYSVKDVKDFLENKGEVVRAFEPIELVHVE</sequence>
<feature type="region of interest" description="PRFAR binding" evidence="14">
    <location>
        <begin position="494"/>
        <end position="495"/>
    </location>
</feature>
<dbReference type="SUPFAM" id="SSF51366">
    <property type="entry name" value="Ribulose-phoshate binding barrel"/>
    <property type="match status" value="1"/>
</dbReference>
<feature type="binding site" evidence="14">
    <location>
        <position position="327"/>
    </location>
    <ligand>
        <name>substrate</name>
    </ligand>
</feature>
<name>A0A1D8NA00_YARLL</name>
<accession>A0A1D8NA00</accession>
<evidence type="ECO:0000256" key="5">
    <source>
        <dbReference type="ARBA" id="ARBA00023102"/>
    </source>
</evidence>
<comment type="pathway">
    <text evidence="1 12">Amino-acid biosynthesis; L-histidine biosynthesis; L-histidine from 5-phospho-alpha-D-ribose 1-diphosphate: step 5/9.</text>
</comment>
<dbReference type="eggNOG" id="KOG0623">
    <property type="taxonomic scope" value="Eukaryota"/>
</dbReference>
<dbReference type="HAMAP" id="MF_00278">
    <property type="entry name" value="HisH"/>
    <property type="match status" value="1"/>
</dbReference>
<evidence type="ECO:0000256" key="11">
    <source>
        <dbReference type="ARBA" id="ARBA00061106"/>
    </source>
</evidence>
<dbReference type="VEuPathDB" id="FungiDB:YALI1_C09467g"/>
<feature type="active site" evidence="13">
    <location>
        <position position="399"/>
    </location>
</feature>
<proteinExistence type="inferred from homology"/>
<gene>
    <name evidence="17" type="ORF">YALI1_C09467g</name>
</gene>
<comment type="function">
    <text evidence="10 12">IGPS catalyzes the conversion of PRFAR and glutamine to IGP, AICAR and glutamate. The glutaminase domain produces the ammonia necessary for the cyclase domain to produce IGP and AICAR from PRFAR. The ammonia is channeled to the active site of the cyclase domain.</text>
</comment>
<feature type="active site" description="For GATase activity" evidence="13">
    <location>
        <position position="196"/>
    </location>
</feature>
<evidence type="ECO:0000259" key="16">
    <source>
        <dbReference type="Pfam" id="PF00117"/>
    </source>
</evidence>
<feature type="binding site" evidence="14">
    <location>
        <position position="463"/>
    </location>
    <ligand>
        <name>substrate</name>
    </ligand>
</feature>
<dbReference type="KEGG" id="yli:2910043"/>
<dbReference type="SUPFAM" id="SSF52317">
    <property type="entry name" value="Class I glutamine amidotransferase-like"/>
    <property type="match status" value="1"/>
</dbReference>
<keyword evidence="5 12" id="KW-0368">Histidine biosynthesis</keyword>
<reference evidence="17 18" key="1">
    <citation type="journal article" date="2016" name="PLoS ONE">
        <title>Sequence Assembly of Yarrowia lipolytica Strain W29/CLIB89 Shows Transposable Element Diversity.</title>
        <authorList>
            <person name="Magnan C."/>
            <person name="Yu J."/>
            <person name="Chang I."/>
            <person name="Jahn E."/>
            <person name="Kanomata Y."/>
            <person name="Wu J."/>
            <person name="Zeller M."/>
            <person name="Oakes M."/>
            <person name="Baldi P."/>
            <person name="Sandmeyer S."/>
        </authorList>
    </citation>
    <scope>NUCLEOTIDE SEQUENCE [LARGE SCALE GENOMIC DNA]</scope>
    <source>
        <strain evidence="18">CLIB89(W29)</strain>
    </source>
</reference>
<keyword evidence="7 12" id="KW-0511">Multifunctional enzyme</keyword>
<evidence type="ECO:0000256" key="1">
    <source>
        <dbReference type="ARBA" id="ARBA00005091"/>
    </source>
</evidence>
<dbReference type="PROSITE" id="PS51273">
    <property type="entry name" value="GATASE_TYPE_1"/>
    <property type="match status" value="1"/>
</dbReference>
<dbReference type="EMBL" id="CP017555">
    <property type="protein sequence ID" value="AOW02462.1"/>
    <property type="molecule type" value="Genomic_DNA"/>
</dbReference>
<dbReference type="EC" id="3.5.1.2" evidence="12"/>
<dbReference type="InterPro" id="IPR050064">
    <property type="entry name" value="IGPS_HisA/HisF"/>
</dbReference>
<protein>
    <recommendedName>
        <fullName evidence="12">Imidazole glycerol phosphate synthase hisHF</fullName>
    </recommendedName>
    <domain>
        <recommendedName>
            <fullName evidence="12">Glutaminase</fullName>
            <ecNumber evidence="12">3.5.1.2</ecNumber>
        </recommendedName>
    </domain>
    <domain>
        <recommendedName>
            <fullName evidence="12">Cyclase</fullName>
        </recommendedName>
    </domain>
</protein>
<dbReference type="GO" id="GO:0000105">
    <property type="term" value="P:L-histidine biosynthetic process"/>
    <property type="evidence" value="ECO:0007669"/>
    <property type="project" value="UniProtKB-UniRule"/>
</dbReference>
<feature type="region of interest" description="PRFAR binding" evidence="14">
    <location>
        <begin position="517"/>
        <end position="518"/>
    </location>
</feature>
<evidence type="ECO:0000313" key="18">
    <source>
        <dbReference type="Proteomes" id="UP000182444"/>
    </source>
</evidence>
<evidence type="ECO:0000256" key="2">
    <source>
        <dbReference type="ARBA" id="ARBA00022605"/>
    </source>
</evidence>
<dbReference type="RefSeq" id="XP_501544.2">
    <property type="nucleotide sequence ID" value="XM_501544.3"/>
</dbReference>
<dbReference type="Pfam" id="PF00977">
    <property type="entry name" value="His_biosynth"/>
    <property type="match status" value="1"/>
</dbReference>
<feature type="domain" description="Glutamine amidotransferase" evidence="16">
    <location>
        <begin position="6"/>
        <end position="202"/>
    </location>
</feature>
<dbReference type="FunFam" id="3.40.50.880:FF:000039">
    <property type="entry name" value="Imidazole glycerol phosphate synthase hisHF"/>
    <property type="match status" value="1"/>
</dbReference>
<feature type="active site" description="For GATase activity" evidence="13">
    <location>
        <position position="198"/>
    </location>
</feature>
<evidence type="ECO:0000256" key="13">
    <source>
        <dbReference type="PIRSR" id="PIRSR036936-1"/>
    </source>
</evidence>
<dbReference type="InterPro" id="IPR010139">
    <property type="entry name" value="Imidazole-glycPsynth_HisH"/>
</dbReference>
<dbReference type="Proteomes" id="UP000182444">
    <property type="component" value="Chromosome 1C"/>
</dbReference>